<dbReference type="AlphaFoldDB" id="A0A6J8AC33"/>
<evidence type="ECO:0000313" key="3">
    <source>
        <dbReference type="Proteomes" id="UP000507470"/>
    </source>
</evidence>
<dbReference type="Proteomes" id="UP000507470">
    <property type="component" value="Unassembled WGS sequence"/>
</dbReference>
<accession>A0A6J8AC33</accession>
<gene>
    <name evidence="2" type="ORF">MCOR_5616</name>
</gene>
<protein>
    <submittedName>
        <fullName evidence="2">PLEC</fullName>
    </submittedName>
</protein>
<organism evidence="2 3">
    <name type="scientific">Mytilus coruscus</name>
    <name type="common">Sea mussel</name>
    <dbReference type="NCBI Taxonomy" id="42192"/>
    <lineage>
        <taxon>Eukaryota</taxon>
        <taxon>Metazoa</taxon>
        <taxon>Spiralia</taxon>
        <taxon>Lophotrochozoa</taxon>
        <taxon>Mollusca</taxon>
        <taxon>Bivalvia</taxon>
        <taxon>Autobranchia</taxon>
        <taxon>Pteriomorphia</taxon>
        <taxon>Mytilida</taxon>
        <taxon>Mytiloidea</taxon>
        <taxon>Mytilidae</taxon>
        <taxon>Mytilinae</taxon>
        <taxon>Mytilus</taxon>
    </lineage>
</organism>
<evidence type="ECO:0000256" key="1">
    <source>
        <dbReference type="SAM" id="MobiDB-lite"/>
    </source>
</evidence>
<dbReference type="EMBL" id="CACVKT020001043">
    <property type="protein sequence ID" value="CAC5364638.1"/>
    <property type="molecule type" value="Genomic_DNA"/>
</dbReference>
<feature type="compositionally biased region" description="Basic and acidic residues" evidence="1">
    <location>
        <begin position="72"/>
        <end position="82"/>
    </location>
</feature>
<evidence type="ECO:0000313" key="2">
    <source>
        <dbReference type="EMBL" id="CAC5364638.1"/>
    </source>
</evidence>
<reference evidence="2 3" key="1">
    <citation type="submission" date="2020-06" db="EMBL/GenBank/DDBJ databases">
        <authorList>
            <person name="Li R."/>
            <person name="Bekaert M."/>
        </authorList>
    </citation>
    <scope>NUCLEOTIDE SEQUENCE [LARGE SCALE GENOMIC DNA]</scope>
    <source>
        <strain evidence="3">wild</strain>
    </source>
</reference>
<feature type="compositionally biased region" description="Basic residues" evidence="1">
    <location>
        <begin position="24"/>
        <end position="34"/>
    </location>
</feature>
<name>A0A6J8AC33_MYTCO</name>
<keyword evidence="3" id="KW-1185">Reference proteome</keyword>
<feature type="region of interest" description="Disordered" evidence="1">
    <location>
        <begin position="1"/>
        <end position="99"/>
    </location>
</feature>
<sequence length="183" mass="20898">MKDHYDPSAEEDLVESYPSLPPLKLRRNRHKKNGSKTGNKTGSRTGSRTDKGYSLQFSNDKPDTDITMTGQNEKDNQFKDQEQNNSITEGGTECETDTESYTYTSNEYFDKKGPMTNISNVDRQQRTKQKGDQKLHIKVNLKNSAENTLFQMELQVIVLMIYRKKGKVGTKVILVLKNSVKQP</sequence>
<proteinExistence type="predicted"/>